<keyword evidence="3" id="KW-1185">Reference proteome</keyword>
<dbReference type="Proteomes" id="UP001500751">
    <property type="component" value="Unassembled WGS sequence"/>
</dbReference>
<proteinExistence type="predicted"/>
<dbReference type="RefSeq" id="WP_344668059.1">
    <property type="nucleotide sequence ID" value="NZ_BAAAQN010000031.1"/>
</dbReference>
<dbReference type="InterPro" id="IPR032710">
    <property type="entry name" value="NTF2-like_dom_sf"/>
</dbReference>
<evidence type="ECO:0000313" key="2">
    <source>
        <dbReference type="EMBL" id="GAA2041360.1"/>
    </source>
</evidence>
<dbReference type="Pfam" id="PF12680">
    <property type="entry name" value="SnoaL_2"/>
    <property type="match status" value="1"/>
</dbReference>
<protein>
    <recommendedName>
        <fullName evidence="1">SnoaL-like domain-containing protein</fullName>
    </recommendedName>
</protein>
<dbReference type="InterPro" id="IPR037401">
    <property type="entry name" value="SnoaL-like"/>
</dbReference>
<dbReference type="EMBL" id="BAAAQN010000031">
    <property type="protein sequence ID" value="GAA2041360.1"/>
    <property type="molecule type" value="Genomic_DNA"/>
</dbReference>
<name>A0ABP5G979_9ACTN</name>
<dbReference type="SUPFAM" id="SSF54427">
    <property type="entry name" value="NTF2-like"/>
    <property type="match status" value="1"/>
</dbReference>
<gene>
    <name evidence="2" type="ORF">GCM10009839_49740</name>
</gene>
<feature type="domain" description="SnoaL-like" evidence="1">
    <location>
        <begin position="5"/>
        <end position="104"/>
    </location>
</feature>
<evidence type="ECO:0000259" key="1">
    <source>
        <dbReference type="Pfam" id="PF12680"/>
    </source>
</evidence>
<sequence length="123" mass="14032">MNQLHAYIDAWRRHDIAGVLSTLTEQCVVIECYGPIYRGHPRIEQWMRTWFDTGGTVDDWKITTHTESGTTLTAEWIFSCTSHGEAATFEGATIARLDGAKIAYLREYATSAPLYDWTGVWRD</sequence>
<accession>A0ABP5G979</accession>
<organism evidence="2 3">
    <name type="scientific">Catenulispora yoronensis</name>
    <dbReference type="NCBI Taxonomy" id="450799"/>
    <lineage>
        <taxon>Bacteria</taxon>
        <taxon>Bacillati</taxon>
        <taxon>Actinomycetota</taxon>
        <taxon>Actinomycetes</taxon>
        <taxon>Catenulisporales</taxon>
        <taxon>Catenulisporaceae</taxon>
        <taxon>Catenulispora</taxon>
    </lineage>
</organism>
<dbReference type="Gene3D" id="3.10.450.50">
    <property type="match status" value="1"/>
</dbReference>
<reference evidence="3" key="1">
    <citation type="journal article" date="2019" name="Int. J. Syst. Evol. Microbiol.">
        <title>The Global Catalogue of Microorganisms (GCM) 10K type strain sequencing project: providing services to taxonomists for standard genome sequencing and annotation.</title>
        <authorList>
            <consortium name="The Broad Institute Genomics Platform"/>
            <consortium name="The Broad Institute Genome Sequencing Center for Infectious Disease"/>
            <person name="Wu L."/>
            <person name="Ma J."/>
        </authorList>
    </citation>
    <scope>NUCLEOTIDE SEQUENCE [LARGE SCALE GENOMIC DNA]</scope>
    <source>
        <strain evidence="3">JCM 16014</strain>
    </source>
</reference>
<evidence type="ECO:0000313" key="3">
    <source>
        <dbReference type="Proteomes" id="UP001500751"/>
    </source>
</evidence>
<comment type="caution">
    <text evidence="2">The sequence shown here is derived from an EMBL/GenBank/DDBJ whole genome shotgun (WGS) entry which is preliminary data.</text>
</comment>